<evidence type="ECO:0000313" key="1">
    <source>
        <dbReference type="EMBL" id="KAJ0183312.1"/>
    </source>
</evidence>
<dbReference type="EMBL" id="CM034388">
    <property type="protein sequence ID" value="KAJ0183312.1"/>
    <property type="molecule type" value="Genomic_DNA"/>
</dbReference>
<sequence>IEMERAAADMRLWKTTSAVSGALLTTIYCYKNNVSSHSRRRTMRVTSHVRVQH</sequence>
<comment type="caution">
    <text evidence="1">The sequence shown here is derived from an EMBL/GenBank/DDBJ whole genome shotgun (WGS) entry which is preliminary data.</text>
</comment>
<organism evidence="1 2">
    <name type="scientific">Dendrolimus kikuchii</name>
    <dbReference type="NCBI Taxonomy" id="765133"/>
    <lineage>
        <taxon>Eukaryota</taxon>
        <taxon>Metazoa</taxon>
        <taxon>Ecdysozoa</taxon>
        <taxon>Arthropoda</taxon>
        <taxon>Hexapoda</taxon>
        <taxon>Insecta</taxon>
        <taxon>Pterygota</taxon>
        <taxon>Neoptera</taxon>
        <taxon>Endopterygota</taxon>
        <taxon>Lepidoptera</taxon>
        <taxon>Glossata</taxon>
        <taxon>Ditrysia</taxon>
        <taxon>Bombycoidea</taxon>
        <taxon>Lasiocampidae</taxon>
        <taxon>Dendrolimus</taxon>
    </lineage>
</organism>
<name>A0ACC1DI77_9NEOP</name>
<gene>
    <name evidence="1" type="ORF">K1T71_001288</name>
</gene>
<dbReference type="Proteomes" id="UP000824533">
    <property type="component" value="Linkage Group LG02"/>
</dbReference>
<reference evidence="1 2" key="1">
    <citation type="journal article" date="2021" name="Front. Genet.">
        <title>Chromosome-Level Genome Assembly Reveals Significant Gene Expansion in the Toll and IMD Signaling Pathways of Dendrolimus kikuchii.</title>
        <authorList>
            <person name="Zhou J."/>
            <person name="Wu P."/>
            <person name="Xiong Z."/>
            <person name="Liu N."/>
            <person name="Zhao N."/>
            <person name="Ji M."/>
            <person name="Qiu Y."/>
            <person name="Yang B."/>
        </authorList>
    </citation>
    <scope>NUCLEOTIDE SEQUENCE [LARGE SCALE GENOMIC DNA]</scope>
    <source>
        <strain evidence="1">Ann1</strain>
    </source>
</reference>
<keyword evidence="2" id="KW-1185">Reference proteome</keyword>
<evidence type="ECO:0000313" key="2">
    <source>
        <dbReference type="Proteomes" id="UP000824533"/>
    </source>
</evidence>
<proteinExistence type="predicted"/>
<protein>
    <submittedName>
        <fullName evidence="1">Uncharacterized protein</fullName>
    </submittedName>
</protein>
<accession>A0ACC1DI77</accession>
<feature type="non-terminal residue" evidence="1">
    <location>
        <position position="1"/>
    </location>
</feature>